<dbReference type="EMBL" id="CP138593">
    <property type="protein sequence ID" value="WPH04917.1"/>
    <property type="molecule type" value="Genomic_DNA"/>
</dbReference>
<evidence type="ECO:0000259" key="1">
    <source>
        <dbReference type="PROSITE" id="PS51819"/>
    </source>
</evidence>
<evidence type="ECO:0000313" key="3">
    <source>
        <dbReference type="Proteomes" id="UP001303373"/>
    </source>
</evidence>
<organism evidence="2 3">
    <name type="scientific">Acrodontium crateriforme</name>
    <dbReference type="NCBI Taxonomy" id="150365"/>
    <lineage>
        <taxon>Eukaryota</taxon>
        <taxon>Fungi</taxon>
        <taxon>Dikarya</taxon>
        <taxon>Ascomycota</taxon>
        <taxon>Pezizomycotina</taxon>
        <taxon>Dothideomycetes</taxon>
        <taxon>Dothideomycetidae</taxon>
        <taxon>Mycosphaerellales</taxon>
        <taxon>Teratosphaeriaceae</taxon>
        <taxon>Acrodontium</taxon>
    </lineage>
</organism>
<dbReference type="PANTHER" id="PTHR36503">
    <property type="entry name" value="BLR2520 PROTEIN"/>
    <property type="match status" value="1"/>
</dbReference>
<gene>
    <name evidence="2" type="ORF">R9X50_00781400</name>
</gene>
<dbReference type="PANTHER" id="PTHR36503:SF3">
    <property type="entry name" value="BLR0126 PROTEIN"/>
    <property type="match status" value="1"/>
</dbReference>
<dbReference type="SUPFAM" id="SSF54593">
    <property type="entry name" value="Glyoxalase/Bleomycin resistance protein/Dihydroxybiphenyl dioxygenase"/>
    <property type="match status" value="1"/>
</dbReference>
<dbReference type="AlphaFoldDB" id="A0AAQ3MA98"/>
<dbReference type="InterPro" id="IPR004360">
    <property type="entry name" value="Glyas_Fos-R_dOase_dom"/>
</dbReference>
<dbReference type="InterPro" id="IPR029068">
    <property type="entry name" value="Glyas_Bleomycin-R_OHBP_Dase"/>
</dbReference>
<sequence length="130" mass="14199">MAPIQSISAITLFVEDLAASKAFYTSVFNVPVIFEDESSTALKFDNIIVNLLKSGEAQTLVKPRTVGSSDAGKRFQLSIWVKDLDQVCEYLNSLGVGLLSGPQTQPWGMRTITFEDPAGTNWEVAQQIEG</sequence>
<keyword evidence="3" id="KW-1185">Reference proteome</keyword>
<feature type="domain" description="VOC" evidence="1">
    <location>
        <begin position="6"/>
        <end position="127"/>
    </location>
</feature>
<proteinExistence type="predicted"/>
<dbReference type="Gene3D" id="3.10.180.10">
    <property type="entry name" value="2,3-Dihydroxybiphenyl 1,2-Dioxygenase, domain 1"/>
    <property type="match status" value="1"/>
</dbReference>
<dbReference type="InterPro" id="IPR037523">
    <property type="entry name" value="VOC_core"/>
</dbReference>
<dbReference type="Proteomes" id="UP001303373">
    <property type="component" value="Chromosome 14"/>
</dbReference>
<protein>
    <submittedName>
        <fullName evidence="2">Glyoxalase/bleomycin resistance protein/dioxygenase</fullName>
    </submittedName>
</protein>
<dbReference type="PROSITE" id="PS51819">
    <property type="entry name" value="VOC"/>
    <property type="match status" value="1"/>
</dbReference>
<reference evidence="2 3" key="1">
    <citation type="submission" date="2023-11" db="EMBL/GenBank/DDBJ databases">
        <title>An acidophilic fungus is an integral part of prey digestion in a carnivorous sundew plant.</title>
        <authorList>
            <person name="Tsai I.J."/>
        </authorList>
    </citation>
    <scope>NUCLEOTIDE SEQUENCE [LARGE SCALE GENOMIC DNA]</scope>
    <source>
        <strain evidence="2">169a</strain>
    </source>
</reference>
<evidence type="ECO:0000313" key="2">
    <source>
        <dbReference type="EMBL" id="WPH04917.1"/>
    </source>
</evidence>
<name>A0AAQ3MA98_9PEZI</name>
<accession>A0AAQ3MA98</accession>
<dbReference type="Pfam" id="PF00903">
    <property type="entry name" value="Glyoxalase"/>
    <property type="match status" value="1"/>
</dbReference>